<dbReference type="InterPro" id="IPR016181">
    <property type="entry name" value="Acyl_CoA_acyltransferase"/>
</dbReference>
<evidence type="ECO:0000256" key="9">
    <source>
        <dbReference type="PIRNR" id="PIRNR038084"/>
    </source>
</evidence>
<feature type="site" description="Interaction with histone H4 N-terminus" evidence="12">
    <location>
        <position position="185"/>
    </location>
</feature>
<evidence type="ECO:0000256" key="5">
    <source>
        <dbReference type="ARBA" id="ARBA00022679"/>
    </source>
</evidence>
<dbReference type="GO" id="GO:0005737">
    <property type="term" value="C:cytoplasm"/>
    <property type="evidence" value="ECO:0007669"/>
    <property type="project" value="UniProtKB-SubCell"/>
</dbReference>
<name>A0A2P5IG06_DIAHE</name>
<dbReference type="PIRSF" id="PIRSF038084">
    <property type="entry name" value="HAT-B_cat"/>
    <property type="match status" value="1"/>
</dbReference>
<evidence type="ECO:0000313" key="16">
    <source>
        <dbReference type="Proteomes" id="UP000094444"/>
    </source>
</evidence>
<dbReference type="Pfam" id="PF21184">
    <property type="entry name" value="HAT1_C_fung"/>
    <property type="match status" value="1"/>
</dbReference>
<gene>
    <name evidence="15" type="ORF">DHEL01_v200156</name>
</gene>
<feature type="region of interest" description="Disordered" evidence="13">
    <location>
        <begin position="450"/>
        <end position="479"/>
    </location>
</feature>
<dbReference type="GO" id="GO:0000781">
    <property type="term" value="C:chromosome, telomeric region"/>
    <property type="evidence" value="ECO:0007669"/>
    <property type="project" value="GOC"/>
</dbReference>
<dbReference type="InterPro" id="IPR013523">
    <property type="entry name" value="Hist_AcTrfase_HAT1_C"/>
</dbReference>
<comment type="subunit">
    <text evidence="9">Component of the HAT-B complex composed of at least HAT1 and HAT2. The HAT-B complex binds to histone H4 tail.</text>
</comment>
<dbReference type="STRING" id="158607.A0A2P5IG06"/>
<evidence type="ECO:0000256" key="4">
    <source>
        <dbReference type="ARBA" id="ARBA00021268"/>
    </source>
</evidence>
<keyword evidence="6 9" id="KW-0539">Nucleus</keyword>
<keyword evidence="5 9" id="KW-0808">Transferase</keyword>
<keyword evidence="16" id="KW-1185">Reference proteome</keyword>
<dbReference type="EC" id="2.3.1.48" evidence="3 9"/>
<reference evidence="15" key="1">
    <citation type="submission" date="2017-09" db="EMBL/GenBank/DDBJ databases">
        <title>Polyketide synthases of a Diaporthe helianthi virulent isolate.</title>
        <authorList>
            <person name="Baroncelli R."/>
        </authorList>
    </citation>
    <scope>NUCLEOTIDE SEQUENCE [LARGE SCALE GENOMIC DNA]</scope>
    <source>
        <strain evidence="15">7/96</strain>
    </source>
</reference>
<evidence type="ECO:0000256" key="6">
    <source>
        <dbReference type="ARBA" id="ARBA00023242"/>
    </source>
</evidence>
<dbReference type="SUPFAM" id="SSF55729">
    <property type="entry name" value="Acyl-CoA N-acyltransferases (Nat)"/>
    <property type="match status" value="1"/>
</dbReference>
<comment type="subcellular location">
    <subcellularLocation>
        <location evidence="9">Cytoplasm</location>
    </subcellularLocation>
    <subcellularLocation>
        <location evidence="1 9">Nucleus</location>
    </subcellularLocation>
</comment>
<sequence length="479" mass="55070">MAEDDEWTTKANDVFNISLVTKSEQGPPKTIDSFQPKWTYPIYEEEEIYGHKGVKINLRYNASDMRPHFSYMKGKEVPLGSADKEPTEIKESIERFLPEVAFLKKADFEQYVQNTPDDWKPPGTLISTSEGKDATYEIWQGSLADPAVLQLVKRIQILVSLFIEGGTPIHTESTDDYEQDPLERWAVFFLYQKRPVQSKPGQFLYVFAGYSTVYRLYALQPQDTATALSTGDFELPAQNAFTDFPCRSRISQFIILPPFAKKGNGMRLYRQIYKTLLDDPKTFEITVEDPNEDFDVVRDMADLLFLREQPDFKQAVQINTKVEIPKKGAMPKDIVNQKALEALRTKYKIATRQFNRLIELTCFFKLADSVRPTLDIEAAGSKNKKSTKAEDHEYSLWKLLTKSRIYTQNREILSQLEPDERIAKLDETVFAVELEYALLLARYKTRQALQAEEQTGGKKRKLDENDESPSGKKPKTEKA</sequence>
<evidence type="ECO:0000256" key="2">
    <source>
        <dbReference type="ARBA" id="ARBA00010543"/>
    </source>
</evidence>
<feature type="binding site" evidence="11">
    <location>
        <begin position="253"/>
        <end position="255"/>
    </location>
    <ligand>
        <name>acetyl-CoA</name>
        <dbReference type="ChEBI" id="CHEBI:57288"/>
    </ligand>
</feature>
<dbReference type="Gene3D" id="3.90.360.10">
    <property type="entry name" value="Histone acetyl transferase 1 (HAT1), N-terminal domain"/>
    <property type="match status" value="1"/>
</dbReference>
<feature type="binding site" evidence="11">
    <location>
        <position position="291"/>
    </location>
    <ligand>
        <name>acetyl-CoA</name>
        <dbReference type="ChEBI" id="CHEBI:57288"/>
    </ligand>
</feature>
<dbReference type="FunCoup" id="A0A2P5IG06">
    <property type="interactions" value="1158"/>
</dbReference>
<dbReference type="OrthoDB" id="10253098at2759"/>
<comment type="function">
    <text evidence="9">Catalytic component of the histone acetylase B (HAT-B) complex. Has intrinsic substrate specificity that modifies lysine in recognition sequence GXGKXG. Involved in DNA double-strand break repair.</text>
</comment>
<evidence type="ECO:0000256" key="8">
    <source>
        <dbReference type="ARBA" id="ARBA00048017"/>
    </source>
</evidence>
<dbReference type="AlphaFoldDB" id="A0A2P5IG06"/>
<dbReference type="InParanoid" id="A0A2P5IG06"/>
<keyword evidence="7 9" id="KW-0012">Acyltransferase</keyword>
<dbReference type="Pfam" id="PF10394">
    <property type="entry name" value="Hat1_N"/>
    <property type="match status" value="1"/>
</dbReference>
<dbReference type="InterPro" id="IPR037113">
    <property type="entry name" value="Hat1_N_sf"/>
</dbReference>
<feature type="domain" description="Histone acetyl transferase HAT1 N-terminal" evidence="14">
    <location>
        <begin position="7"/>
        <end position="164"/>
    </location>
</feature>
<evidence type="ECO:0000256" key="11">
    <source>
        <dbReference type="PIRSR" id="PIRSR038084-2"/>
    </source>
</evidence>
<evidence type="ECO:0000313" key="15">
    <source>
        <dbReference type="EMBL" id="POS81424.1"/>
    </source>
</evidence>
<protein>
    <recommendedName>
        <fullName evidence="4 9">Histone acetyltransferase type B catalytic subunit</fullName>
        <ecNumber evidence="3 9">2.3.1.48</ecNumber>
    </recommendedName>
</protein>
<accession>A0A2P5IG06</accession>
<dbReference type="Gene3D" id="1.10.10.390">
    <property type="match status" value="1"/>
</dbReference>
<dbReference type="InterPro" id="IPR017380">
    <property type="entry name" value="Hist_AcTrfase_B-typ_cat-su"/>
</dbReference>
<evidence type="ECO:0000259" key="14">
    <source>
        <dbReference type="Pfam" id="PF10394"/>
    </source>
</evidence>
<proteinExistence type="inferred from homology"/>
<evidence type="ECO:0000256" key="10">
    <source>
        <dbReference type="PIRSR" id="PIRSR038084-1"/>
    </source>
</evidence>
<evidence type="ECO:0000256" key="3">
    <source>
        <dbReference type="ARBA" id="ARBA00013184"/>
    </source>
</evidence>
<evidence type="ECO:0000256" key="7">
    <source>
        <dbReference type="ARBA" id="ARBA00023315"/>
    </source>
</evidence>
<dbReference type="GO" id="GO:0042393">
    <property type="term" value="F:histone binding"/>
    <property type="evidence" value="ECO:0007669"/>
    <property type="project" value="InterPro"/>
</dbReference>
<dbReference type="EMBL" id="MAVT02000006">
    <property type="protein sequence ID" value="POS81424.1"/>
    <property type="molecule type" value="Genomic_DNA"/>
</dbReference>
<dbReference type="PANTHER" id="PTHR12046">
    <property type="entry name" value="HISTONE ACETYLTRANSFERASE TYPE B CATALYTIC SUBUNIT"/>
    <property type="match status" value="1"/>
</dbReference>
<organism evidence="15 16">
    <name type="scientific">Diaporthe helianthi</name>
    <dbReference type="NCBI Taxonomy" id="158607"/>
    <lineage>
        <taxon>Eukaryota</taxon>
        <taxon>Fungi</taxon>
        <taxon>Dikarya</taxon>
        <taxon>Ascomycota</taxon>
        <taxon>Pezizomycotina</taxon>
        <taxon>Sordariomycetes</taxon>
        <taxon>Sordariomycetidae</taxon>
        <taxon>Diaporthales</taxon>
        <taxon>Diaporthaceae</taxon>
        <taxon>Diaporthe</taxon>
    </lineage>
</organism>
<dbReference type="Proteomes" id="UP000094444">
    <property type="component" value="Unassembled WGS sequence"/>
</dbReference>
<dbReference type="InterPro" id="IPR019467">
    <property type="entry name" value="Hat1_N"/>
</dbReference>
<evidence type="ECO:0000256" key="13">
    <source>
        <dbReference type="SAM" id="MobiDB-lite"/>
    </source>
</evidence>
<feature type="active site" description="Proton donor/acceptor" evidence="10">
    <location>
        <position position="288"/>
    </location>
</feature>
<dbReference type="Gene3D" id="3.40.630.30">
    <property type="match status" value="1"/>
</dbReference>
<keyword evidence="9" id="KW-0963">Cytoplasm</keyword>
<evidence type="ECO:0000256" key="1">
    <source>
        <dbReference type="ARBA" id="ARBA00004123"/>
    </source>
</evidence>
<dbReference type="GO" id="GO:0031509">
    <property type="term" value="P:subtelomeric heterochromatin formation"/>
    <property type="evidence" value="ECO:0007669"/>
    <property type="project" value="InterPro"/>
</dbReference>
<comment type="caution">
    <text evidence="15">The sequence shown here is derived from an EMBL/GenBank/DDBJ whole genome shotgun (WGS) entry which is preliminary data.</text>
</comment>
<comment type="catalytic activity">
    <reaction evidence="8 9">
        <text>L-lysyl-[protein] + acetyl-CoA = N(6)-acetyl-L-lysyl-[protein] + CoA + H(+)</text>
        <dbReference type="Rhea" id="RHEA:45948"/>
        <dbReference type="Rhea" id="RHEA-COMP:9752"/>
        <dbReference type="Rhea" id="RHEA-COMP:10731"/>
        <dbReference type="ChEBI" id="CHEBI:15378"/>
        <dbReference type="ChEBI" id="CHEBI:29969"/>
        <dbReference type="ChEBI" id="CHEBI:57287"/>
        <dbReference type="ChEBI" id="CHEBI:57288"/>
        <dbReference type="ChEBI" id="CHEBI:61930"/>
        <dbReference type="EC" id="2.3.1.48"/>
    </reaction>
</comment>
<evidence type="ECO:0000256" key="12">
    <source>
        <dbReference type="PIRSR" id="PIRSR038084-3"/>
    </source>
</evidence>
<comment type="similarity">
    <text evidence="2 9">Belongs to the HAT1 family.</text>
</comment>
<dbReference type="GO" id="GO:0004402">
    <property type="term" value="F:histone acetyltransferase activity"/>
    <property type="evidence" value="ECO:0007669"/>
    <property type="project" value="UniProtKB-UniRule"/>
</dbReference>
<dbReference type="GO" id="GO:0005634">
    <property type="term" value="C:nucleus"/>
    <property type="evidence" value="ECO:0007669"/>
    <property type="project" value="UniProtKB-SubCell"/>
</dbReference>